<organism evidence="2 3">
    <name type="scientific">Acer saccharum</name>
    <name type="common">Sugar maple</name>
    <dbReference type="NCBI Taxonomy" id="4024"/>
    <lineage>
        <taxon>Eukaryota</taxon>
        <taxon>Viridiplantae</taxon>
        <taxon>Streptophyta</taxon>
        <taxon>Embryophyta</taxon>
        <taxon>Tracheophyta</taxon>
        <taxon>Spermatophyta</taxon>
        <taxon>Magnoliopsida</taxon>
        <taxon>eudicotyledons</taxon>
        <taxon>Gunneridae</taxon>
        <taxon>Pentapetalae</taxon>
        <taxon>rosids</taxon>
        <taxon>malvids</taxon>
        <taxon>Sapindales</taxon>
        <taxon>Sapindaceae</taxon>
        <taxon>Hippocastanoideae</taxon>
        <taxon>Acereae</taxon>
        <taxon>Acer</taxon>
    </lineage>
</organism>
<dbReference type="AlphaFoldDB" id="A0AA39SUB2"/>
<gene>
    <name evidence="2" type="ORF">LWI29_018942</name>
</gene>
<accession>A0AA39SUB2</accession>
<dbReference type="EMBL" id="JAUESC010000004">
    <property type="protein sequence ID" value="KAK0596777.1"/>
    <property type="molecule type" value="Genomic_DNA"/>
</dbReference>
<sequence>MGAARGDNSGERTAVDGDNGGQPECVEDTVMTGGTQELMVEIHFNGFDLITNLRDQGPGRAPNRQTHRTSKGALKNKHGVRNLKPCVSLEGQILLSSTLASEARLIFLG</sequence>
<evidence type="ECO:0000313" key="3">
    <source>
        <dbReference type="Proteomes" id="UP001168877"/>
    </source>
</evidence>
<feature type="region of interest" description="Disordered" evidence="1">
    <location>
        <begin position="1"/>
        <end position="25"/>
    </location>
</feature>
<protein>
    <submittedName>
        <fullName evidence="2">Uncharacterized protein</fullName>
    </submittedName>
</protein>
<name>A0AA39SUB2_ACESA</name>
<keyword evidence="3" id="KW-1185">Reference proteome</keyword>
<evidence type="ECO:0000256" key="1">
    <source>
        <dbReference type="SAM" id="MobiDB-lite"/>
    </source>
</evidence>
<evidence type="ECO:0000313" key="2">
    <source>
        <dbReference type="EMBL" id="KAK0596777.1"/>
    </source>
</evidence>
<dbReference type="Proteomes" id="UP001168877">
    <property type="component" value="Unassembled WGS sequence"/>
</dbReference>
<reference evidence="2" key="1">
    <citation type="journal article" date="2022" name="Plant J.">
        <title>Strategies of tolerance reflected in two North American maple genomes.</title>
        <authorList>
            <person name="McEvoy S.L."/>
            <person name="Sezen U.U."/>
            <person name="Trouern-Trend A."/>
            <person name="McMahon S.M."/>
            <person name="Schaberg P.G."/>
            <person name="Yang J."/>
            <person name="Wegrzyn J.L."/>
            <person name="Swenson N.G."/>
        </authorList>
    </citation>
    <scope>NUCLEOTIDE SEQUENCE</scope>
    <source>
        <strain evidence="2">NS2018</strain>
    </source>
</reference>
<comment type="caution">
    <text evidence="2">The sequence shown here is derived from an EMBL/GenBank/DDBJ whole genome shotgun (WGS) entry which is preliminary data.</text>
</comment>
<proteinExistence type="predicted"/>
<reference evidence="2" key="2">
    <citation type="submission" date="2023-06" db="EMBL/GenBank/DDBJ databases">
        <authorList>
            <person name="Swenson N.G."/>
            <person name="Wegrzyn J.L."/>
            <person name="Mcevoy S.L."/>
        </authorList>
    </citation>
    <scope>NUCLEOTIDE SEQUENCE</scope>
    <source>
        <strain evidence="2">NS2018</strain>
        <tissue evidence="2">Leaf</tissue>
    </source>
</reference>